<name>A0A9W8HGM6_9FUNG</name>
<dbReference type="Pfam" id="PF05669">
    <property type="entry name" value="Med31"/>
    <property type="match status" value="1"/>
</dbReference>
<comment type="similarity">
    <text evidence="2 8">Belongs to the Mediator complex subunit 31 family.</text>
</comment>
<comment type="subcellular location">
    <subcellularLocation>
        <location evidence="1 8">Nucleus</location>
    </subcellularLocation>
</comment>
<evidence type="ECO:0000256" key="8">
    <source>
        <dbReference type="RuleBase" id="RU364129"/>
    </source>
</evidence>
<keyword evidence="6 8" id="KW-0804">Transcription</keyword>
<dbReference type="OrthoDB" id="10257739at2759"/>
<keyword evidence="5 8" id="KW-0010">Activator</keyword>
<keyword evidence="10" id="KW-1185">Reference proteome</keyword>
<dbReference type="EMBL" id="JANBUL010000055">
    <property type="protein sequence ID" value="KAJ2783066.1"/>
    <property type="molecule type" value="Genomic_DNA"/>
</dbReference>
<dbReference type="InterPro" id="IPR008831">
    <property type="entry name" value="Mediator_Med31"/>
</dbReference>
<evidence type="ECO:0000256" key="4">
    <source>
        <dbReference type="ARBA" id="ARBA00023015"/>
    </source>
</evidence>
<dbReference type="AlphaFoldDB" id="A0A9W8HGM6"/>
<keyword evidence="4 8" id="KW-0805">Transcription regulation</keyword>
<evidence type="ECO:0000256" key="1">
    <source>
        <dbReference type="ARBA" id="ARBA00004123"/>
    </source>
</evidence>
<dbReference type="PANTHER" id="PTHR13186">
    <property type="entry name" value="MEDIATOR OF RNA POLYMERASE II TRANSCRIPTION SUBUNIT 31"/>
    <property type="match status" value="1"/>
</dbReference>
<proteinExistence type="inferred from homology"/>
<evidence type="ECO:0000256" key="5">
    <source>
        <dbReference type="ARBA" id="ARBA00023159"/>
    </source>
</evidence>
<reference evidence="9" key="1">
    <citation type="submission" date="2022-07" db="EMBL/GenBank/DDBJ databases">
        <title>Phylogenomic reconstructions and comparative analyses of Kickxellomycotina fungi.</title>
        <authorList>
            <person name="Reynolds N.K."/>
            <person name="Stajich J.E."/>
            <person name="Barry K."/>
            <person name="Grigoriev I.V."/>
            <person name="Crous P."/>
            <person name="Smith M.E."/>
        </authorList>
    </citation>
    <scope>NUCLEOTIDE SEQUENCE</scope>
    <source>
        <strain evidence="9">NBRC 105414</strain>
    </source>
</reference>
<comment type="caution">
    <text evidence="9">The sequence shown here is derived from an EMBL/GenBank/DDBJ whole genome shotgun (WGS) entry which is preliminary data.</text>
</comment>
<sequence length="118" mass="13946">MAEARPASERFEVELEFVQCLANPAYINSIAQLGYFDKPEFVSYLRYLKYWQRPEYARFVVYPHALGFLDLLQSKQFRDEMKKADEAMRVHELQYHHWRWPNHQADGESGAAPLSPHA</sequence>
<gene>
    <name evidence="9" type="primary">SOH1</name>
    <name evidence="9" type="ORF">H4R18_001887</name>
</gene>
<dbReference type="GO" id="GO:0003712">
    <property type="term" value="F:transcription coregulator activity"/>
    <property type="evidence" value="ECO:0007669"/>
    <property type="project" value="InterPro"/>
</dbReference>
<evidence type="ECO:0000256" key="7">
    <source>
        <dbReference type="ARBA" id="ARBA00023242"/>
    </source>
</evidence>
<evidence type="ECO:0000256" key="3">
    <source>
        <dbReference type="ARBA" id="ARBA00019660"/>
    </source>
</evidence>
<evidence type="ECO:0000313" key="9">
    <source>
        <dbReference type="EMBL" id="KAJ2783066.1"/>
    </source>
</evidence>
<accession>A0A9W8HGM6</accession>
<dbReference type="Gene3D" id="1.10.10.1340">
    <property type="entry name" value="Mediator of RNA polymerase II, submodule Med31 (Soh1)"/>
    <property type="match status" value="1"/>
</dbReference>
<dbReference type="InterPro" id="IPR038089">
    <property type="entry name" value="Med31_sf"/>
</dbReference>
<dbReference type="GO" id="GO:0006355">
    <property type="term" value="P:regulation of DNA-templated transcription"/>
    <property type="evidence" value="ECO:0007669"/>
    <property type="project" value="InterPro"/>
</dbReference>
<dbReference type="GO" id="GO:0016592">
    <property type="term" value="C:mediator complex"/>
    <property type="evidence" value="ECO:0007669"/>
    <property type="project" value="InterPro"/>
</dbReference>
<comment type="function">
    <text evidence="8">Component of the Mediator complex, a coactivator involved in the regulated transcription of nearly all RNA polymerase II-dependent genes. Mediator functions as a bridge to convey information from gene-specific regulatory proteins to the basal RNA polymerase II transcription machinery. Mediator is recruited to promoters by direct interactions with regulatory proteins and serves as a scaffold for the assembly of a functional preinitiation complex with RNA polymerase II and the general transcription factors.</text>
</comment>
<keyword evidence="7 8" id="KW-0539">Nucleus</keyword>
<organism evidence="9 10">
    <name type="scientific">Coemansia javaensis</name>
    <dbReference type="NCBI Taxonomy" id="2761396"/>
    <lineage>
        <taxon>Eukaryota</taxon>
        <taxon>Fungi</taxon>
        <taxon>Fungi incertae sedis</taxon>
        <taxon>Zoopagomycota</taxon>
        <taxon>Kickxellomycotina</taxon>
        <taxon>Kickxellomycetes</taxon>
        <taxon>Kickxellales</taxon>
        <taxon>Kickxellaceae</taxon>
        <taxon>Coemansia</taxon>
    </lineage>
</organism>
<evidence type="ECO:0000256" key="2">
    <source>
        <dbReference type="ARBA" id="ARBA00006378"/>
    </source>
</evidence>
<protein>
    <recommendedName>
        <fullName evidence="3 8">Mediator of RNA polymerase II transcription subunit 31</fullName>
    </recommendedName>
</protein>
<comment type="subunit">
    <text evidence="8">Component of the Mediator complex.</text>
</comment>
<dbReference type="Proteomes" id="UP001140217">
    <property type="component" value="Unassembled WGS sequence"/>
</dbReference>
<evidence type="ECO:0000313" key="10">
    <source>
        <dbReference type="Proteomes" id="UP001140217"/>
    </source>
</evidence>
<evidence type="ECO:0000256" key="6">
    <source>
        <dbReference type="ARBA" id="ARBA00023163"/>
    </source>
</evidence>